<dbReference type="InterPro" id="IPR016024">
    <property type="entry name" value="ARM-type_fold"/>
</dbReference>
<dbReference type="EMBL" id="QSLA01000023">
    <property type="protein sequence ID" value="RHF04160.1"/>
    <property type="molecule type" value="Genomic_DNA"/>
</dbReference>
<accession>A0A414M4L3</accession>
<dbReference type="InterPro" id="IPR011989">
    <property type="entry name" value="ARM-like"/>
</dbReference>
<comment type="caution">
    <text evidence="1">The sequence shown here is derived from an EMBL/GenBank/DDBJ whole genome shotgun (WGS) entry which is preliminary data.</text>
</comment>
<gene>
    <name evidence="1" type="ORF">DW701_15650</name>
</gene>
<dbReference type="AlphaFoldDB" id="A0A414M4L3"/>
<name>A0A414M4L3_9BACE</name>
<dbReference type="Proteomes" id="UP000283538">
    <property type="component" value="Unassembled WGS sequence"/>
</dbReference>
<proteinExistence type="predicted"/>
<reference evidence="1 2" key="1">
    <citation type="submission" date="2018-08" db="EMBL/GenBank/DDBJ databases">
        <title>A genome reference for cultivated species of the human gut microbiota.</title>
        <authorList>
            <person name="Zou Y."/>
            <person name="Xue W."/>
            <person name="Luo G."/>
        </authorList>
    </citation>
    <scope>NUCLEOTIDE SEQUENCE [LARGE SCALE GENOMIC DNA]</scope>
    <source>
        <strain evidence="1 2">AM26-26AC</strain>
    </source>
</reference>
<evidence type="ECO:0000313" key="2">
    <source>
        <dbReference type="Proteomes" id="UP000283538"/>
    </source>
</evidence>
<feature type="non-terminal residue" evidence="1">
    <location>
        <position position="1"/>
    </location>
</feature>
<sequence length="375" mass="43477">MDIYTEDIRLLTPNARFILFDACFNASFHLDDNIVGSYIFNKGKTIATMGCTVNTIQDKWPDEFLGLLAAGMRIGQFTRFTCFLENHLIGDPTFHFTNNAGLDMDINQALVVQEGNVTFWKKQLNSPMADMQAMALRQLSMANYSGLVELLKKSYYESNYFVVRLEALRLLALNYPTEVADVLQTAMNDSYELIRRYAVEYVEKNCNPELLPAWIESYLLRGHENRHRFRIFSAINTFDHDMALNELKKQAADWSFYDSSYVNELLEYFPRQKKGLERDFALIGNPESTTKQIQSEISRFRNKPITKAIDPLLNIIKNESQEEELRIAAAETLGWYNLYHDKTSIIKELETFQTSKKKVMNEIVKTINRLKGKNR</sequence>
<organism evidence="1 2">
    <name type="scientific">Bacteroides eggerthii</name>
    <dbReference type="NCBI Taxonomy" id="28111"/>
    <lineage>
        <taxon>Bacteria</taxon>
        <taxon>Pseudomonadati</taxon>
        <taxon>Bacteroidota</taxon>
        <taxon>Bacteroidia</taxon>
        <taxon>Bacteroidales</taxon>
        <taxon>Bacteroidaceae</taxon>
        <taxon>Bacteroides</taxon>
    </lineage>
</organism>
<dbReference type="SUPFAM" id="SSF48371">
    <property type="entry name" value="ARM repeat"/>
    <property type="match status" value="1"/>
</dbReference>
<evidence type="ECO:0000313" key="1">
    <source>
        <dbReference type="EMBL" id="RHF04160.1"/>
    </source>
</evidence>
<dbReference type="Gene3D" id="1.25.10.10">
    <property type="entry name" value="Leucine-rich Repeat Variant"/>
    <property type="match status" value="1"/>
</dbReference>
<protein>
    <submittedName>
        <fullName evidence="1">HEAT repeat domain-containing protein</fullName>
    </submittedName>
</protein>